<keyword evidence="2" id="KW-0808">Transferase</keyword>
<evidence type="ECO:0000256" key="3">
    <source>
        <dbReference type="ARBA" id="ARBA00023027"/>
    </source>
</evidence>
<evidence type="ECO:0000313" key="7">
    <source>
        <dbReference type="Proteomes" id="UP000197032"/>
    </source>
</evidence>
<dbReference type="RefSeq" id="WP_088553334.1">
    <property type="nucleotide sequence ID" value="NZ_BDGJ01000035.1"/>
</dbReference>
<dbReference type="InterPro" id="IPR029035">
    <property type="entry name" value="DHS-like_NAD/FAD-binding_dom"/>
</dbReference>
<comment type="caution">
    <text evidence="6">The sequence shown here is derived from an EMBL/GenBank/DDBJ whole genome shotgun (WGS) entry which is preliminary data.</text>
</comment>
<dbReference type="PROSITE" id="PS50305">
    <property type="entry name" value="SIRTUIN"/>
    <property type="match status" value="1"/>
</dbReference>
<organism evidence="6 7">
    <name type="scientific">Calderihabitans maritimus</name>
    <dbReference type="NCBI Taxonomy" id="1246530"/>
    <lineage>
        <taxon>Bacteria</taxon>
        <taxon>Bacillati</taxon>
        <taxon>Bacillota</taxon>
        <taxon>Clostridia</taxon>
        <taxon>Neomoorellales</taxon>
        <taxon>Calderihabitantaceae</taxon>
        <taxon>Calderihabitans</taxon>
    </lineage>
</organism>
<dbReference type="NCBIfam" id="NF001753">
    <property type="entry name" value="PRK00481.1-3"/>
    <property type="match status" value="1"/>
</dbReference>
<dbReference type="CDD" id="cd01407">
    <property type="entry name" value="SIR2-fam"/>
    <property type="match status" value="1"/>
</dbReference>
<dbReference type="AlphaFoldDB" id="A0A1Z5HQR2"/>
<feature type="binding site" evidence="4">
    <location>
        <position position="158"/>
    </location>
    <ligand>
        <name>Zn(2+)</name>
        <dbReference type="ChEBI" id="CHEBI:29105"/>
    </ligand>
</feature>
<feature type="binding site" evidence="4">
    <location>
        <position position="155"/>
    </location>
    <ligand>
        <name>Zn(2+)</name>
        <dbReference type="ChEBI" id="CHEBI:29105"/>
    </ligand>
</feature>
<dbReference type="Proteomes" id="UP000197032">
    <property type="component" value="Unassembled WGS sequence"/>
</dbReference>
<keyword evidence="3" id="KW-0520">NAD</keyword>
<keyword evidence="7" id="KW-1185">Reference proteome</keyword>
<dbReference type="PANTHER" id="PTHR11085">
    <property type="entry name" value="NAD-DEPENDENT PROTEIN DEACYLASE SIRTUIN-5, MITOCHONDRIAL-RELATED"/>
    <property type="match status" value="1"/>
</dbReference>
<evidence type="ECO:0000259" key="5">
    <source>
        <dbReference type="PROSITE" id="PS50305"/>
    </source>
</evidence>
<evidence type="ECO:0000313" key="6">
    <source>
        <dbReference type="EMBL" id="GAW91872.1"/>
    </source>
</evidence>
<dbReference type="Gene3D" id="3.30.1600.10">
    <property type="entry name" value="SIR2/SIRT2 'Small Domain"/>
    <property type="match status" value="1"/>
</dbReference>
<sequence>MDYKEKIDRIVDLLRSSKRAFALTGAGISTESGIPDFRSPGTGLWEKMDPIKTSSASALRLNPAQFYANTMARWSKFRNAEPNYGHYALAELEKMGYLMGVITQNIDGLHRKAGSERVWEVHGHLRTCHCMECKKRFDFELIPAQLDKGVNPPLCPECKGIIRPDVVLFEDPMAEDFYQASRVLSGCDLLLIVGTSLTVYPVAGLPQLARRLVIINLMPTPYDNQAEVVIREKISKVFKDIMERLKETQSG</sequence>
<feature type="active site" description="Proton acceptor" evidence="4">
    <location>
        <position position="122"/>
    </location>
</feature>
<dbReference type="InterPro" id="IPR003000">
    <property type="entry name" value="Sirtuin"/>
</dbReference>
<dbReference type="InterPro" id="IPR026590">
    <property type="entry name" value="Ssirtuin_cat_dom"/>
</dbReference>
<keyword evidence="4" id="KW-0862">Zinc</keyword>
<accession>A0A1Z5HQR2</accession>
<reference evidence="7" key="1">
    <citation type="journal article" date="2017" name="Appl. Environ. Microbiol.">
        <title>Genomic analysis of Calderihabitans maritimus KKC1, a thermophilic hydrogenogenic carboxydotrophic bacterium isolated from marine sediment.</title>
        <authorList>
            <person name="Omae K."/>
            <person name="Yoneda Y."/>
            <person name="Fukuyama Y."/>
            <person name="Yoshida T."/>
            <person name="Sako Y."/>
        </authorList>
    </citation>
    <scope>NUCLEOTIDE SEQUENCE [LARGE SCALE GENOMIC DNA]</scope>
    <source>
        <strain evidence="7">KKC1</strain>
    </source>
</reference>
<name>A0A1Z5HQR2_9FIRM</name>
<dbReference type="InterPro" id="IPR026591">
    <property type="entry name" value="Sirtuin_cat_small_dom_sf"/>
</dbReference>
<dbReference type="PANTHER" id="PTHR11085:SF10">
    <property type="entry name" value="NAD-DEPENDENT PROTEIN DEACYLASE SIRTUIN-5, MITOCHONDRIAL-RELATED"/>
    <property type="match status" value="1"/>
</dbReference>
<feature type="domain" description="Deacetylase sirtuin-type" evidence="5">
    <location>
        <begin position="1"/>
        <end position="248"/>
    </location>
</feature>
<evidence type="ECO:0000256" key="1">
    <source>
        <dbReference type="ARBA" id="ARBA00012928"/>
    </source>
</evidence>
<dbReference type="InterPro" id="IPR050134">
    <property type="entry name" value="NAD-dep_sirtuin_deacylases"/>
</dbReference>
<proteinExistence type="predicted"/>
<dbReference type="GO" id="GO:0046872">
    <property type="term" value="F:metal ion binding"/>
    <property type="evidence" value="ECO:0007669"/>
    <property type="project" value="UniProtKB-KW"/>
</dbReference>
<dbReference type="SUPFAM" id="SSF52467">
    <property type="entry name" value="DHS-like NAD/FAD-binding domain"/>
    <property type="match status" value="1"/>
</dbReference>
<keyword evidence="4" id="KW-0479">Metal-binding</keyword>
<dbReference type="EMBL" id="BDGJ01000035">
    <property type="protein sequence ID" value="GAW91872.1"/>
    <property type="molecule type" value="Genomic_DNA"/>
</dbReference>
<dbReference type="Gene3D" id="3.40.50.1220">
    <property type="entry name" value="TPP-binding domain"/>
    <property type="match status" value="1"/>
</dbReference>
<feature type="binding site" evidence="4">
    <location>
        <position position="133"/>
    </location>
    <ligand>
        <name>Zn(2+)</name>
        <dbReference type="ChEBI" id="CHEBI:29105"/>
    </ligand>
</feature>
<dbReference type="OrthoDB" id="9800582at2"/>
<evidence type="ECO:0000256" key="2">
    <source>
        <dbReference type="ARBA" id="ARBA00022679"/>
    </source>
</evidence>
<feature type="binding site" evidence="4">
    <location>
        <position position="130"/>
    </location>
    <ligand>
        <name>Zn(2+)</name>
        <dbReference type="ChEBI" id="CHEBI:29105"/>
    </ligand>
</feature>
<dbReference type="GO" id="GO:0017136">
    <property type="term" value="F:histone deacetylase activity, NAD-dependent"/>
    <property type="evidence" value="ECO:0007669"/>
    <property type="project" value="TreeGrafter"/>
</dbReference>
<gene>
    <name evidence="6" type="ORF">KKC1_10330</name>
</gene>
<dbReference type="Pfam" id="PF02146">
    <property type="entry name" value="SIR2"/>
    <property type="match status" value="1"/>
</dbReference>
<protein>
    <recommendedName>
        <fullName evidence="1">protein acetyllysine N-acetyltransferase</fullName>
        <ecNumber evidence="1">2.3.1.286</ecNumber>
    </recommendedName>
</protein>
<dbReference type="EC" id="2.3.1.286" evidence="1"/>
<dbReference type="GO" id="GO:0070403">
    <property type="term" value="F:NAD+ binding"/>
    <property type="evidence" value="ECO:0007669"/>
    <property type="project" value="InterPro"/>
</dbReference>
<evidence type="ECO:0000256" key="4">
    <source>
        <dbReference type="PROSITE-ProRule" id="PRU00236"/>
    </source>
</evidence>